<sequence length="494" mass="59040">MTKTESDGVIALHWVCFVSSFNRNYLNIKVQRTIASNEMNISKADLIDQLKHTGKLWYLVNPYETIFEFPHEVPDYQQQVWLPFLVLIVFEHIILAFKKKRFRLNDQVTSLSQWILQETSRTLFRGAEYYAYIVIYERCRWWNLPWNSLWTWCITAVGVDFCYYWVHRSNHEIHFLWAQHQVHHSSEEFNLAVGLRQSILQHWCNFMLYLPLALFIPPSHFIVHNQFNLIYQLWIHTTVIDDLGPFELIFNTPKHHRVHHGCNLYCLDKNYGGVLIIWDKLFGTFVREKEKEEIIYGLVVSAQSFNPLYLQTFYTAELFKKITRMSTFMDKLGVIWKGPSWFPGIPRLGLDKYKINVTSRIKYDNYIPQWQNIYVIIHFCLVVYHHLQIYEETQDLRTISSGFIVINNLLALTTIGLLFDKSKYAGILEFIRCLIYLSFSKIYCSINLYIYYVYVTSFCIWILHFHHTVKSNFITVARYRNQTNVTEHDENIYT</sequence>
<proteinExistence type="inferred from homology"/>
<dbReference type="Pfam" id="PF24858">
    <property type="entry name" value="AGMP_C"/>
    <property type="match status" value="1"/>
</dbReference>
<evidence type="ECO:0000256" key="8">
    <source>
        <dbReference type="ARBA" id="ARBA00023098"/>
    </source>
</evidence>
<gene>
    <name evidence="18" type="primary">LOC117235668</name>
</gene>
<protein>
    <recommendedName>
        <fullName evidence="12">Alkylglycerol monooxygenase</fullName>
        <ecNumber evidence="11">1.14.16.5</ecNumber>
    </recommendedName>
</protein>
<name>A0A6J3KPL4_9HYME</name>
<dbReference type="GO" id="GO:0005789">
    <property type="term" value="C:endoplasmic reticulum membrane"/>
    <property type="evidence" value="ECO:0007669"/>
    <property type="project" value="UniProtKB-SubCell"/>
</dbReference>
<dbReference type="InterPro" id="IPR056853">
    <property type="entry name" value="AGMP_C"/>
</dbReference>
<dbReference type="GO" id="GO:0008610">
    <property type="term" value="P:lipid biosynthetic process"/>
    <property type="evidence" value="ECO:0007669"/>
    <property type="project" value="InterPro"/>
</dbReference>
<evidence type="ECO:0000256" key="12">
    <source>
        <dbReference type="ARBA" id="ARBA00040992"/>
    </source>
</evidence>
<evidence type="ECO:0000256" key="3">
    <source>
        <dbReference type="ARBA" id="ARBA00022692"/>
    </source>
</evidence>
<evidence type="ECO:0000256" key="2">
    <source>
        <dbReference type="ARBA" id="ARBA00004477"/>
    </source>
</evidence>
<keyword evidence="9 14" id="KW-0472">Membrane</keyword>
<evidence type="ECO:0000259" key="16">
    <source>
        <dbReference type="Pfam" id="PF24858"/>
    </source>
</evidence>
<evidence type="ECO:0000256" key="11">
    <source>
        <dbReference type="ARBA" id="ARBA00039026"/>
    </source>
</evidence>
<evidence type="ECO:0000313" key="17">
    <source>
        <dbReference type="Proteomes" id="UP000504631"/>
    </source>
</evidence>
<evidence type="ECO:0000256" key="7">
    <source>
        <dbReference type="ARBA" id="ARBA00023004"/>
    </source>
</evidence>
<keyword evidence="17" id="KW-1185">Reference proteome</keyword>
<keyword evidence="8" id="KW-0443">Lipid metabolism</keyword>
<keyword evidence="4" id="KW-0256">Endoplasmic reticulum</keyword>
<dbReference type="Proteomes" id="UP000504631">
    <property type="component" value="Unplaced"/>
</dbReference>
<feature type="transmembrane region" description="Helical" evidence="14">
    <location>
        <begin position="449"/>
        <end position="469"/>
    </location>
</feature>
<keyword evidence="3 14" id="KW-0812">Transmembrane</keyword>
<dbReference type="AlphaFoldDB" id="A0A6J3KPL4"/>
<feature type="transmembrane region" description="Helical" evidence="14">
    <location>
        <begin position="399"/>
        <end position="419"/>
    </location>
</feature>
<dbReference type="GeneID" id="117235668"/>
<feature type="transmembrane region" description="Helical" evidence="14">
    <location>
        <begin position="80"/>
        <end position="97"/>
    </location>
</feature>
<dbReference type="PANTHER" id="PTHR21624:SF1">
    <property type="entry name" value="ALKYLGLYCEROL MONOOXYGENASE"/>
    <property type="match status" value="1"/>
</dbReference>
<comment type="similarity">
    <text evidence="10">Belongs to the sterol desaturase family. TMEM195 subfamily.</text>
</comment>
<evidence type="ECO:0000256" key="5">
    <source>
        <dbReference type="ARBA" id="ARBA00022989"/>
    </source>
</evidence>
<keyword evidence="5 14" id="KW-1133">Transmembrane helix</keyword>
<evidence type="ECO:0000256" key="13">
    <source>
        <dbReference type="ARBA" id="ARBA00047556"/>
    </source>
</evidence>
<feature type="domain" description="Fatty acid hydroxylase" evidence="15">
    <location>
        <begin position="153"/>
        <end position="284"/>
    </location>
</feature>
<dbReference type="Pfam" id="PF04116">
    <property type="entry name" value="FA_hydroxylase"/>
    <property type="match status" value="1"/>
</dbReference>
<evidence type="ECO:0000256" key="1">
    <source>
        <dbReference type="ARBA" id="ARBA00001962"/>
    </source>
</evidence>
<dbReference type="InterPro" id="IPR051689">
    <property type="entry name" value="Sterol_desaturase/TMEM195"/>
</dbReference>
<evidence type="ECO:0000256" key="4">
    <source>
        <dbReference type="ARBA" id="ARBA00022824"/>
    </source>
</evidence>
<dbReference type="KEGG" id="bvk:117235668"/>
<feature type="transmembrane region" description="Helical" evidence="14">
    <location>
        <begin position="370"/>
        <end position="387"/>
    </location>
</feature>
<evidence type="ECO:0000256" key="14">
    <source>
        <dbReference type="SAM" id="Phobius"/>
    </source>
</evidence>
<dbReference type="PANTHER" id="PTHR21624">
    <property type="entry name" value="STEROL DESATURASE-RELATED PROTEIN"/>
    <property type="match status" value="1"/>
</dbReference>
<keyword evidence="6" id="KW-0560">Oxidoreductase</keyword>
<dbReference type="GO" id="GO:0050479">
    <property type="term" value="F:glyceryl-ether monooxygenase activity"/>
    <property type="evidence" value="ECO:0007669"/>
    <property type="project" value="UniProtKB-EC"/>
</dbReference>
<accession>A0A6J3KPL4</accession>
<evidence type="ECO:0000313" key="18">
    <source>
        <dbReference type="RefSeq" id="XP_033353814.1"/>
    </source>
</evidence>
<dbReference type="GO" id="GO:0005506">
    <property type="term" value="F:iron ion binding"/>
    <property type="evidence" value="ECO:0007669"/>
    <property type="project" value="InterPro"/>
</dbReference>
<comment type="catalytic activity">
    <reaction evidence="13">
        <text>1-O-(1,2-saturated-alkyl)-sn-glycerol + (6R)-L-erythro-5,6,7,8-tetrahydrobiopterin + O2 = a 1-(1-hydroxyalkyl)-sn-glycerol + (6R)-L-erythro-6,7-dihydrobiopterin + H2O</text>
        <dbReference type="Rhea" id="RHEA:36255"/>
        <dbReference type="ChEBI" id="CHEBI:15377"/>
        <dbReference type="ChEBI" id="CHEBI:15379"/>
        <dbReference type="ChEBI" id="CHEBI:43120"/>
        <dbReference type="ChEBI" id="CHEBI:59560"/>
        <dbReference type="ChEBI" id="CHEBI:73418"/>
        <dbReference type="ChEBI" id="CHEBI:83957"/>
        <dbReference type="EC" id="1.14.16.5"/>
    </reaction>
</comment>
<dbReference type="GO" id="GO:0006643">
    <property type="term" value="P:membrane lipid metabolic process"/>
    <property type="evidence" value="ECO:0007669"/>
    <property type="project" value="TreeGrafter"/>
</dbReference>
<evidence type="ECO:0000256" key="6">
    <source>
        <dbReference type="ARBA" id="ARBA00023002"/>
    </source>
</evidence>
<dbReference type="RefSeq" id="XP_033353814.1">
    <property type="nucleotide sequence ID" value="XM_033497923.1"/>
</dbReference>
<dbReference type="InterPro" id="IPR006694">
    <property type="entry name" value="Fatty_acid_hydroxylase"/>
</dbReference>
<feature type="domain" description="Alkylglycerol monooxygenase C-terminal" evidence="16">
    <location>
        <begin position="372"/>
        <end position="442"/>
    </location>
</feature>
<dbReference type="EC" id="1.14.16.5" evidence="11"/>
<evidence type="ECO:0000256" key="9">
    <source>
        <dbReference type="ARBA" id="ARBA00023136"/>
    </source>
</evidence>
<evidence type="ECO:0000256" key="10">
    <source>
        <dbReference type="ARBA" id="ARBA00038190"/>
    </source>
</evidence>
<reference evidence="18" key="1">
    <citation type="submission" date="2025-08" db="UniProtKB">
        <authorList>
            <consortium name="RefSeq"/>
        </authorList>
    </citation>
    <scope>IDENTIFICATION</scope>
    <source>
        <tissue evidence="18">Muscle</tissue>
    </source>
</reference>
<evidence type="ECO:0000259" key="15">
    <source>
        <dbReference type="Pfam" id="PF04116"/>
    </source>
</evidence>
<keyword evidence="7" id="KW-0408">Iron</keyword>
<comment type="subcellular location">
    <subcellularLocation>
        <location evidence="2">Endoplasmic reticulum membrane</location>
        <topology evidence="2">Multi-pass membrane protein</topology>
    </subcellularLocation>
</comment>
<organism evidence="17 18">
    <name type="scientific">Bombus vosnesenskii</name>
    <dbReference type="NCBI Taxonomy" id="207650"/>
    <lineage>
        <taxon>Eukaryota</taxon>
        <taxon>Metazoa</taxon>
        <taxon>Ecdysozoa</taxon>
        <taxon>Arthropoda</taxon>
        <taxon>Hexapoda</taxon>
        <taxon>Insecta</taxon>
        <taxon>Pterygota</taxon>
        <taxon>Neoptera</taxon>
        <taxon>Endopterygota</taxon>
        <taxon>Hymenoptera</taxon>
        <taxon>Apocrita</taxon>
        <taxon>Aculeata</taxon>
        <taxon>Apoidea</taxon>
        <taxon>Anthophila</taxon>
        <taxon>Apidae</taxon>
        <taxon>Bombus</taxon>
        <taxon>Pyrobombus</taxon>
    </lineage>
</organism>
<comment type="cofactor">
    <cofactor evidence="1">
        <name>Fe cation</name>
        <dbReference type="ChEBI" id="CHEBI:24875"/>
    </cofactor>
</comment>